<dbReference type="InterPro" id="IPR014777">
    <property type="entry name" value="4pyrrole_Mease_sub1"/>
</dbReference>
<dbReference type="GO" id="GO:0032259">
    <property type="term" value="P:methylation"/>
    <property type="evidence" value="ECO:0007669"/>
    <property type="project" value="UniProtKB-KW"/>
</dbReference>
<dbReference type="GO" id="GO:0043819">
    <property type="term" value="F:precorrin-6A synthase (deacetylating) activity"/>
    <property type="evidence" value="ECO:0007669"/>
    <property type="project" value="UniProtKB-EC"/>
</dbReference>
<dbReference type="Proteomes" id="UP000283644">
    <property type="component" value="Unassembled WGS sequence"/>
</dbReference>
<evidence type="ECO:0000256" key="5">
    <source>
        <dbReference type="ARBA" id="ARBA00022691"/>
    </source>
</evidence>
<keyword evidence="4 7" id="KW-0808">Transferase</keyword>
<dbReference type="GO" id="GO:0009236">
    <property type="term" value="P:cobalamin biosynthetic process"/>
    <property type="evidence" value="ECO:0007669"/>
    <property type="project" value="UniProtKB-KW"/>
</dbReference>
<keyword evidence="5" id="KW-0949">S-adenosyl-L-methionine</keyword>
<comment type="pathway">
    <text evidence="1">Cofactor biosynthesis; adenosylcobalamin biosynthesis.</text>
</comment>
<dbReference type="RefSeq" id="WP_118927711.1">
    <property type="nucleotide sequence ID" value="NZ_QXGH01000030.1"/>
</dbReference>
<reference evidence="7 8" key="1">
    <citation type="submission" date="2018-09" db="EMBL/GenBank/DDBJ databases">
        <title>Genome sequencing of Nocardioides immobilis CCTCC AB 2017083 for comparison to Nocardioides silvaticus.</title>
        <authorList>
            <person name="Li C."/>
            <person name="Wang G."/>
        </authorList>
    </citation>
    <scope>NUCLEOTIDE SEQUENCE [LARGE SCALE GENOMIC DNA]</scope>
    <source>
        <strain evidence="7 8">CCTCC AB 2017083</strain>
    </source>
</reference>
<proteinExistence type="predicted"/>
<dbReference type="AlphaFoldDB" id="A0A417XWR2"/>
<dbReference type="PANTHER" id="PTHR43467:SF1">
    <property type="entry name" value="PRECORRIN-6A SYNTHASE [DEACETYLATING]"/>
    <property type="match status" value="1"/>
</dbReference>
<evidence type="ECO:0000256" key="2">
    <source>
        <dbReference type="ARBA" id="ARBA00022573"/>
    </source>
</evidence>
<dbReference type="PANTHER" id="PTHR43467">
    <property type="entry name" value="COBALT-PRECORRIN-2 C(20)-METHYLTRANSFERASE"/>
    <property type="match status" value="1"/>
</dbReference>
<keyword evidence="2" id="KW-0169">Cobalamin biosynthesis</keyword>
<evidence type="ECO:0000256" key="1">
    <source>
        <dbReference type="ARBA" id="ARBA00004953"/>
    </source>
</evidence>
<dbReference type="InterPro" id="IPR014776">
    <property type="entry name" value="4pyrrole_Mease_sub2"/>
</dbReference>
<dbReference type="NCBIfam" id="TIGR02434">
    <property type="entry name" value="CobF"/>
    <property type="match status" value="1"/>
</dbReference>
<organism evidence="7 8">
    <name type="scientific">Nocardioides immobilis</name>
    <dbReference type="NCBI Taxonomy" id="2049295"/>
    <lineage>
        <taxon>Bacteria</taxon>
        <taxon>Bacillati</taxon>
        <taxon>Actinomycetota</taxon>
        <taxon>Actinomycetes</taxon>
        <taxon>Propionibacteriales</taxon>
        <taxon>Nocardioidaceae</taxon>
        <taxon>Nocardioides</taxon>
    </lineage>
</organism>
<comment type="caution">
    <text evidence="7">The sequence shown here is derived from an EMBL/GenBank/DDBJ whole genome shotgun (WGS) entry which is preliminary data.</text>
</comment>
<dbReference type="OrthoDB" id="9787471at2"/>
<keyword evidence="8" id="KW-1185">Reference proteome</keyword>
<dbReference type="CDD" id="cd11643">
    <property type="entry name" value="Precorrin-6A-synthase"/>
    <property type="match status" value="1"/>
</dbReference>
<feature type="domain" description="Tetrapyrrole methylase" evidence="6">
    <location>
        <begin position="4"/>
        <end position="214"/>
    </location>
</feature>
<dbReference type="InterPro" id="IPR012797">
    <property type="entry name" value="CobF"/>
</dbReference>
<evidence type="ECO:0000256" key="3">
    <source>
        <dbReference type="ARBA" id="ARBA00022603"/>
    </source>
</evidence>
<gene>
    <name evidence="7" type="ORF">D0Z08_23555</name>
</gene>
<evidence type="ECO:0000313" key="7">
    <source>
        <dbReference type="EMBL" id="RHW24700.1"/>
    </source>
</evidence>
<evidence type="ECO:0000256" key="4">
    <source>
        <dbReference type="ARBA" id="ARBA00022679"/>
    </source>
</evidence>
<dbReference type="Pfam" id="PF00590">
    <property type="entry name" value="TP_methylase"/>
    <property type="match status" value="1"/>
</dbReference>
<sequence>MRVRIIGIGMGPHQVTPEAADALRDADYVIAAEKRDGDALLAIRREIADAYGVPVVVVPDPARDREPTGDGGYVGAVAGWHAARVAAYEAVLAERPGTAAFLVWGDPAFYDSTIRIVEAIAERGSVEVEYDVVPGISALQLLAARHRIVLHDIGQPLHVTTGRLLADAVSAGQTNIAVMLNRSVELDGLEDWTIWWGGNLGRPEEELVAGRVGDVLEEIAMARERIRGAAGWVLDIFVVRRAAG</sequence>
<dbReference type="EC" id="2.1.1.152" evidence="7"/>
<name>A0A417XWR2_9ACTN</name>
<dbReference type="SUPFAM" id="SSF53790">
    <property type="entry name" value="Tetrapyrrole methylase"/>
    <property type="match status" value="1"/>
</dbReference>
<dbReference type="PIRSF" id="PIRSF036525">
    <property type="entry name" value="CobF"/>
    <property type="match status" value="1"/>
</dbReference>
<evidence type="ECO:0000259" key="6">
    <source>
        <dbReference type="Pfam" id="PF00590"/>
    </source>
</evidence>
<accession>A0A417XWR2</accession>
<dbReference type="Gene3D" id="3.30.950.10">
    <property type="entry name" value="Methyltransferase, Cobalt-precorrin-4 Transmethylase, Domain 2"/>
    <property type="match status" value="1"/>
</dbReference>
<dbReference type="EMBL" id="QXGH01000030">
    <property type="protein sequence ID" value="RHW24700.1"/>
    <property type="molecule type" value="Genomic_DNA"/>
</dbReference>
<evidence type="ECO:0000313" key="8">
    <source>
        <dbReference type="Proteomes" id="UP000283644"/>
    </source>
</evidence>
<protein>
    <submittedName>
        <fullName evidence="7">Precorrin-6A synthase (Deacetylating)</fullName>
        <ecNumber evidence="7">2.1.1.152</ecNumber>
    </submittedName>
</protein>
<keyword evidence="3 7" id="KW-0489">Methyltransferase</keyword>
<dbReference type="InterPro" id="IPR000878">
    <property type="entry name" value="4pyrrol_Mease"/>
</dbReference>
<dbReference type="Gene3D" id="3.40.1010.10">
    <property type="entry name" value="Cobalt-precorrin-4 Transmethylase, Domain 1"/>
    <property type="match status" value="1"/>
</dbReference>
<dbReference type="InterPro" id="IPR035996">
    <property type="entry name" value="4pyrrol_Methylase_sf"/>
</dbReference>